<gene>
    <name evidence="2" type="ORF">AVEN_174720_1</name>
</gene>
<feature type="compositionally biased region" description="Polar residues" evidence="1">
    <location>
        <begin position="1"/>
        <end position="10"/>
    </location>
</feature>
<protein>
    <submittedName>
        <fullName evidence="2">Uncharacterized protein</fullName>
    </submittedName>
</protein>
<evidence type="ECO:0000313" key="3">
    <source>
        <dbReference type="Proteomes" id="UP000499080"/>
    </source>
</evidence>
<proteinExistence type="predicted"/>
<dbReference type="EMBL" id="BGPR01000086">
    <property type="protein sequence ID" value="GBL92437.1"/>
    <property type="molecule type" value="Genomic_DNA"/>
</dbReference>
<keyword evidence="3" id="KW-1185">Reference proteome</keyword>
<feature type="region of interest" description="Disordered" evidence="1">
    <location>
        <begin position="1"/>
        <end position="26"/>
    </location>
</feature>
<comment type="caution">
    <text evidence="2">The sequence shown here is derived from an EMBL/GenBank/DDBJ whole genome shotgun (WGS) entry which is preliminary data.</text>
</comment>
<evidence type="ECO:0000313" key="2">
    <source>
        <dbReference type="EMBL" id="GBL92437.1"/>
    </source>
</evidence>
<sequence length="124" mass="13822">MPMSANSAQQFPAELSARPSPALPNGAEMFRNQLRQILHFLPESSPAVFESQPSPHHGLLSTSSTAEVPATVSSKEFHFCQQSPRRKRSFSPIIFVAIQRSQCVSSEKFRQIVSKVINHCLKNM</sequence>
<reference evidence="2 3" key="1">
    <citation type="journal article" date="2019" name="Sci. Rep.">
        <title>Orb-weaving spider Araneus ventricosus genome elucidates the spidroin gene catalogue.</title>
        <authorList>
            <person name="Kono N."/>
            <person name="Nakamura H."/>
            <person name="Ohtoshi R."/>
            <person name="Moran D.A.P."/>
            <person name="Shinohara A."/>
            <person name="Yoshida Y."/>
            <person name="Fujiwara M."/>
            <person name="Mori M."/>
            <person name="Tomita M."/>
            <person name="Arakawa K."/>
        </authorList>
    </citation>
    <scope>NUCLEOTIDE SEQUENCE [LARGE SCALE GENOMIC DNA]</scope>
</reference>
<dbReference type="AlphaFoldDB" id="A0A4Y2BL47"/>
<dbReference type="Proteomes" id="UP000499080">
    <property type="component" value="Unassembled WGS sequence"/>
</dbReference>
<evidence type="ECO:0000256" key="1">
    <source>
        <dbReference type="SAM" id="MobiDB-lite"/>
    </source>
</evidence>
<organism evidence="2 3">
    <name type="scientific">Araneus ventricosus</name>
    <name type="common">Orbweaver spider</name>
    <name type="synonym">Epeira ventricosa</name>
    <dbReference type="NCBI Taxonomy" id="182803"/>
    <lineage>
        <taxon>Eukaryota</taxon>
        <taxon>Metazoa</taxon>
        <taxon>Ecdysozoa</taxon>
        <taxon>Arthropoda</taxon>
        <taxon>Chelicerata</taxon>
        <taxon>Arachnida</taxon>
        <taxon>Araneae</taxon>
        <taxon>Araneomorphae</taxon>
        <taxon>Entelegynae</taxon>
        <taxon>Araneoidea</taxon>
        <taxon>Araneidae</taxon>
        <taxon>Araneus</taxon>
    </lineage>
</organism>
<name>A0A4Y2BL47_ARAVE</name>
<accession>A0A4Y2BL47</accession>